<dbReference type="AlphaFoldDB" id="A0AAV9W351"/>
<accession>A0AAV9W351</accession>
<name>A0AAV9W351_9PEZI</name>
<comment type="caution">
    <text evidence="1">The sequence shown here is derived from an EMBL/GenBank/DDBJ whole genome shotgun (WGS) entry which is preliminary data.</text>
</comment>
<evidence type="ECO:0000313" key="1">
    <source>
        <dbReference type="EMBL" id="KAK6500266.1"/>
    </source>
</evidence>
<protein>
    <submittedName>
        <fullName evidence="1">Uncharacterized protein</fullName>
    </submittedName>
</protein>
<dbReference type="EMBL" id="JAVHJL010000007">
    <property type="protein sequence ID" value="KAK6500266.1"/>
    <property type="molecule type" value="Genomic_DNA"/>
</dbReference>
<evidence type="ECO:0000313" key="2">
    <source>
        <dbReference type="Proteomes" id="UP001370758"/>
    </source>
</evidence>
<keyword evidence="2" id="KW-1185">Reference proteome</keyword>
<reference evidence="1 2" key="1">
    <citation type="submission" date="2023-08" db="EMBL/GenBank/DDBJ databases">
        <authorList>
            <person name="Palmer J.M."/>
        </authorList>
    </citation>
    <scope>NUCLEOTIDE SEQUENCE [LARGE SCALE GENOMIC DNA]</scope>
    <source>
        <strain evidence="1 2">TWF481</strain>
    </source>
</reference>
<gene>
    <name evidence="1" type="ORF">TWF481_010611</name>
</gene>
<dbReference type="Proteomes" id="UP001370758">
    <property type="component" value="Unassembled WGS sequence"/>
</dbReference>
<proteinExistence type="predicted"/>
<sequence length="88" mass="10397">MDPSRDKAYDRKAHDMRLSENPAVRENAAVKAEKEKWTRKLAIFYARDRVRFLNWCFGRMGKEESREYLMSVNRFAAPSLLRGSYGFC</sequence>
<organism evidence="1 2">
    <name type="scientific">Arthrobotrys musiformis</name>
    <dbReference type="NCBI Taxonomy" id="47236"/>
    <lineage>
        <taxon>Eukaryota</taxon>
        <taxon>Fungi</taxon>
        <taxon>Dikarya</taxon>
        <taxon>Ascomycota</taxon>
        <taxon>Pezizomycotina</taxon>
        <taxon>Orbiliomycetes</taxon>
        <taxon>Orbiliales</taxon>
        <taxon>Orbiliaceae</taxon>
        <taxon>Arthrobotrys</taxon>
    </lineage>
</organism>